<evidence type="ECO:0000313" key="3">
    <source>
        <dbReference type="Proteomes" id="UP000001542"/>
    </source>
</evidence>
<sequence length="118" mass="13928">MFRPLSTSKAIHLLNSAKNQPSNKRNSKSNRNVQNKYKYNAEKLNLSEKTIPQLKEIYDQPFERYKDAIDENKRLQNKRFAVIQSINQIRKETSTIEESIQRQSTLTPIPKEKMLFTD</sequence>
<protein>
    <submittedName>
        <fullName evidence="2">Uncharacterized protein</fullName>
    </submittedName>
</protein>
<gene>
    <name evidence="2" type="ORF">TVAG_059590</name>
</gene>
<dbReference type="SMR" id="A2FB11"/>
<reference evidence="2" key="1">
    <citation type="submission" date="2006-10" db="EMBL/GenBank/DDBJ databases">
        <authorList>
            <person name="Amadeo P."/>
            <person name="Zhao Q."/>
            <person name="Wortman J."/>
            <person name="Fraser-Liggett C."/>
            <person name="Carlton J."/>
        </authorList>
    </citation>
    <scope>NUCLEOTIDE SEQUENCE</scope>
    <source>
        <strain evidence="2">G3</strain>
    </source>
</reference>
<evidence type="ECO:0000313" key="2">
    <source>
        <dbReference type="EMBL" id="EAX97894.1"/>
    </source>
</evidence>
<dbReference type="VEuPathDB" id="TrichDB:TVAG_059590"/>
<dbReference type="AlphaFoldDB" id="A2FB11"/>
<evidence type="ECO:0000256" key="1">
    <source>
        <dbReference type="SAM" id="MobiDB-lite"/>
    </source>
</evidence>
<feature type="compositionally biased region" description="Low complexity" evidence="1">
    <location>
        <begin position="18"/>
        <end position="36"/>
    </location>
</feature>
<reference evidence="2" key="2">
    <citation type="journal article" date="2007" name="Science">
        <title>Draft genome sequence of the sexually transmitted pathogen Trichomonas vaginalis.</title>
        <authorList>
            <person name="Carlton J.M."/>
            <person name="Hirt R.P."/>
            <person name="Silva J.C."/>
            <person name="Delcher A.L."/>
            <person name="Schatz M."/>
            <person name="Zhao Q."/>
            <person name="Wortman J.R."/>
            <person name="Bidwell S.L."/>
            <person name="Alsmark U.C.M."/>
            <person name="Besteiro S."/>
            <person name="Sicheritz-Ponten T."/>
            <person name="Noel C.J."/>
            <person name="Dacks J.B."/>
            <person name="Foster P.G."/>
            <person name="Simillion C."/>
            <person name="Van de Peer Y."/>
            <person name="Miranda-Saavedra D."/>
            <person name="Barton G.J."/>
            <person name="Westrop G.D."/>
            <person name="Mueller S."/>
            <person name="Dessi D."/>
            <person name="Fiori P.L."/>
            <person name="Ren Q."/>
            <person name="Paulsen I."/>
            <person name="Zhang H."/>
            <person name="Bastida-Corcuera F.D."/>
            <person name="Simoes-Barbosa A."/>
            <person name="Brown M.T."/>
            <person name="Hayes R.D."/>
            <person name="Mukherjee M."/>
            <person name="Okumura C.Y."/>
            <person name="Schneider R."/>
            <person name="Smith A.J."/>
            <person name="Vanacova S."/>
            <person name="Villalvazo M."/>
            <person name="Haas B.J."/>
            <person name="Pertea M."/>
            <person name="Feldblyum T.V."/>
            <person name="Utterback T.R."/>
            <person name="Shu C.L."/>
            <person name="Osoegawa K."/>
            <person name="de Jong P.J."/>
            <person name="Hrdy I."/>
            <person name="Horvathova L."/>
            <person name="Zubacova Z."/>
            <person name="Dolezal P."/>
            <person name="Malik S.B."/>
            <person name="Logsdon J.M. Jr."/>
            <person name="Henze K."/>
            <person name="Gupta A."/>
            <person name="Wang C.C."/>
            <person name="Dunne R.L."/>
            <person name="Upcroft J.A."/>
            <person name="Upcroft P."/>
            <person name="White O."/>
            <person name="Salzberg S.L."/>
            <person name="Tang P."/>
            <person name="Chiu C.-H."/>
            <person name="Lee Y.-S."/>
            <person name="Embley T.M."/>
            <person name="Coombs G.H."/>
            <person name="Mottram J.C."/>
            <person name="Tachezy J."/>
            <person name="Fraser-Liggett C.M."/>
            <person name="Johnson P.J."/>
        </authorList>
    </citation>
    <scope>NUCLEOTIDE SEQUENCE [LARGE SCALE GENOMIC DNA]</scope>
    <source>
        <strain evidence="2">G3</strain>
    </source>
</reference>
<dbReference type="EMBL" id="DS113696">
    <property type="protein sequence ID" value="EAX97894.1"/>
    <property type="molecule type" value="Genomic_DNA"/>
</dbReference>
<dbReference type="KEGG" id="tva:4755680"/>
<dbReference type="RefSeq" id="XP_001310824.1">
    <property type="nucleotide sequence ID" value="XM_001310823.1"/>
</dbReference>
<dbReference type="Proteomes" id="UP000001542">
    <property type="component" value="Unassembled WGS sequence"/>
</dbReference>
<feature type="region of interest" description="Disordered" evidence="1">
    <location>
        <begin position="1"/>
        <end position="36"/>
    </location>
</feature>
<name>A2FB11_TRIV3</name>
<dbReference type="VEuPathDB" id="TrichDB:TVAGG3_0710230"/>
<dbReference type="InParanoid" id="A2FB11"/>
<accession>A2FB11</accession>
<keyword evidence="3" id="KW-1185">Reference proteome</keyword>
<organism evidence="2 3">
    <name type="scientific">Trichomonas vaginalis (strain ATCC PRA-98 / G3)</name>
    <dbReference type="NCBI Taxonomy" id="412133"/>
    <lineage>
        <taxon>Eukaryota</taxon>
        <taxon>Metamonada</taxon>
        <taxon>Parabasalia</taxon>
        <taxon>Trichomonadida</taxon>
        <taxon>Trichomonadidae</taxon>
        <taxon>Trichomonas</taxon>
    </lineage>
</organism>
<proteinExistence type="predicted"/>